<dbReference type="RefSeq" id="WP_075622839.1">
    <property type="nucleotide sequence ID" value="NZ_CP015607.1"/>
</dbReference>
<sequence>MKKCFVLFFTCLLLLTACSSAASTKKQLTTDNVIEAFKSAGLEAEKPTDLEQKEFGNIREEGKRILIPSLGENAGGRIFKFGNETDLNQAKSYYDELGNAGSMFFSHTYSKGDFLLQMNGEMKDSEFEKYKKVMDEEIK</sequence>
<feature type="chain" id="PRO_5038704602" evidence="1">
    <location>
        <begin position="22"/>
        <end position="139"/>
    </location>
</feature>
<name>A0A1L6ZK04_BACIA</name>
<evidence type="ECO:0000256" key="1">
    <source>
        <dbReference type="SAM" id="SignalP"/>
    </source>
</evidence>
<feature type="signal peptide" evidence="1">
    <location>
        <begin position="1"/>
        <end position="21"/>
    </location>
</feature>
<keyword evidence="1" id="KW-0732">Signal</keyword>
<gene>
    <name evidence="2" type="ORF">BSA145_13895</name>
</gene>
<evidence type="ECO:0000313" key="2">
    <source>
        <dbReference type="EMBL" id="APT46849.1"/>
    </source>
</evidence>
<proteinExistence type="predicted"/>
<dbReference type="EMBL" id="CP015607">
    <property type="protein sequence ID" value="APT46849.1"/>
    <property type="molecule type" value="Genomic_DNA"/>
</dbReference>
<reference evidence="2 3" key="1">
    <citation type="submission" date="2016-05" db="EMBL/GenBank/DDBJ databases">
        <title>Complete Genome and Methylome Analysis of Psychrotrophic Bacterial Isolates from Antarctic Lake Untersee.</title>
        <authorList>
            <person name="Fomenkov A."/>
            <person name="Akimov V.N."/>
            <person name="Vasilyeva L.V."/>
            <person name="Andersen D."/>
            <person name="Vincze T."/>
            <person name="Roberts R.J."/>
        </authorList>
    </citation>
    <scope>NUCLEOTIDE SEQUENCE [LARGE SCALE GENOMIC DNA]</scope>
    <source>
        <strain evidence="2 3">U14-5</strain>
    </source>
</reference>
<dbReference type="AlphaFoldDB" id="A0A1L6ZK04"/>
<protein>
    <submittedName>
        <fullName evidence="2">Stress protein</fullName>
    </submittedName>
</protein>
<dbReference type="Proteomes" id="UP000185426">
    <property type="component" value="Chromosome"/>
</dbReference>
<dbReference type="PROSITE" id="PS51257">
    <property type="entry name" value="PROKAR_LIPOPROTEIN"/>
    <property type="match status" value="1"/>
</dbReference>
<evidence type="ECO:0000313" key="3">
    <source>
        <dbReference type="Proteomes" id="UP000185426"/>
    </source>
</evidence>
<organism evidence="2 3">
    <name type="scientific">Bacillus safensis</name>
    <dbReference type="NCBI Taxonomy" id="561879"/>
    <lineage>
        <taxon>Bacteria</taxon>
        <taxon>Bacillati</taxon>
        <taxon>Bacillota</taxon>
        <taxon>Bacilli</taxon>
        <taxon>Bacillales</taxon>
        <taxon>Bacillaceae</taxon>
        <taxon>Bacillus</taxon>
    </lineage>
</organism>
<accession>A0A1L6ZK04</accession>